<protein>
    <submittedName>
        <fullName evidence="1">SH3 domain-containing protein</fullName>
    </submittedName>
</protein>
<dbReference type="RefSeq" id="WP_130849668.1">
    <property type="nucleotide sequence ID" value="NZ_JADMVC010000026.1"/>
</dbReference>
<comment type="caution">
    <text evidence="1">The sequence shown here is derived from an EMBL/GenBank/DDBJ whole genome shotgun (WGS) entry which is preliminary data.</text>
</comment>
<organism evidence="1 2">
    <name type="scientific">Flavonifractor plautii</name>
    <name type="common">Fusobacterium plautii</name>
    <dbReference type="NCBI Taxonomy" id="292800"/>
    <lineage>
        <taxon>Bacteria</taxon>
        <taxon>Bacillati</taxon>
        <taxon>Bacillota</taxon>
        <taxon>Clostridia</taxon>
        <taxon>Eubacteriales</taxon>
        <taxon>Oscillospiraceae</taxon>
        <taxon>Flavonifractor</taxon>
    </lineage>
</organism>
<name>A0AAW6CB84_FLAPL</name>
<evidence type="ECO:0000313" key="1">
    <source>
        <dbReference type="EMBL" id="MDB7908578.1"/>
    </source>
</evidence>
<sequence length="76" mass="8331">MEGNPGRAPRLVGVVVNCLDLTIRKSPGNEAEVTGHLSVLTEVLVDMDKSTEDFYRVLARNGVAGFCPKKYVAIRR</sequence>
<evidence type="ECO:0000313" key="2">
    <source>
        <dbReference type="Proteomes" id="UP001211006"/>
    </source>
</evidence>
<accession>A0AAW6CB84</accession>
<proteinExistence type="predicted"/>
<dbReference type="AlphaFoldDB" id="A0AAW6CB84"/>
<dbReference type="EMBL" id="JAQLWO010000038">
    <property type="protein sequence ID" value="MDB7908578.1"/>
    <property type="molecule type" value="Genomic_DNA"/>
</dbReference>
<gene>
    <name evidence="1" type="ORF">PND83_21580</name>
</gene>
<dbReference type="Gene3D" id="2.30.30.40">
    <property type="entry name" value="SH3 Domains"/>
    <property type="match status" value="1"/>
</dbReference>
<reference evidence="1" key="1">
    <citation type="submission" date="2023-01" db="EMBL/GenBank/DDBJ databases">
        <title>Human gut microbiome strain richness.</title>
        <authorList>
            <person name="Chen-Liaw A."/>
        </authorList>
    </citation>
    <scope>NUCLEOTIDE SEQUENCE</scope>
    <source>
        <strain evidence="1">2225st1_A6_2225SCRN_200828</strain>
    </source>
</reference>
<dbReference type="Proteomes" id="UP001211006">
    <property type="component" value="Unassembled WGS sequence"/>
</dbReference>